<comment type="caution">
    <text evidence="2">The sequence shown here is derived from an EMBL/GenBank/DDBJ whole genome shotgun (WGS) entry which is preliminary data.</text>
</comment>
<evidence type="ECO:0000313" key="2">
    <source>
        <dbReference type="EMBL" id="CCH47136.1"/>
    </source>
</evidence>
<dbReference type="HOGENOM" id="CLU_1074442_0_0_1"/>
<organism evidence="2 3">
    <name type="scientific">Wickerhamomyces ciferrii (strain ATCC 14091 / BCRC 22168 / CBS 111 / JCM 3599 / NBRC 0793 / NRRL Y-1031 F-60-10)</name>
    <name type="common">Yeast</name>
    <name type="synonym">Pichia ciferrii</name>
    <dbReference type="NCBI Taxonomy" id="1206466"/>
    <lineage>
        <taxon>Eukaryota</taxon>
        <taxon>Fungi</taxon>
        <taxon>Dikarya</taxon>
        <taxon>Ascomycota</taxon>
        <taxon>Saccharomycotina</taxon>
        <taxon>Saccharomycetes</taxon>
        <taxon>Phaffomycetales</taxon>
        <taxon>Wickerhamomycetaceae</taxon>
        <taxon>Wickerhamomyces</taxon>
    </lineage>
</organism>
<accession>K0KV69</accession>
<keyword evidence="3" id="KW-1185">Reference proteome</keyword>
<sequence length="259" mass="29972">MSTTELPPSYNDALQGFVPPPEYNSTPAAGSTTAGSSQGSRVIPMNSNAREEYYTPSRLNLVVLDDPNEDPLDIEALQVPSIEYQVKTNDEIQDLYHSIHTLVEDKFIQVNRNTEFIHKKIRSMYNHYYINNLRNQTLEDFIKIKEKLSKELQSLPQIFQYYKQFNETYGQVSNELKVIKYELESAVDHESNSKLTEGDLLNLSNQLKTKSNLLKKCHFNLIQIDNKVKTMSDSEEVSYVLKERARVYNMATDFVRNQQ</sequence>
<feature type="region of interest" description="Disordered" evidence="1">
    <location>
        <begin position="1"/>
        <end position="42"/>
    </location>
</feature>
<feature type="compositionally biased region" description="Low complexity" evidence="1">
    <location>
        <begin position="25"/>
        <end position="40"/>
    </location>
</feature>
<dbReference type="EMBL" id="CAIF01000331">
    <property type="protein sequence ID" value="CCH47136.1"/>
    <property type="molecule type" value="Genomic_DNA"/>
</dbReference>
<dbReference type="AlphaFoldDB" id="K0KV69"/>
<evidence type="ECO:0000256" key="1">
    <source>
        <dbReference type="SAM" id="MobiDB-lite"/>
    </source>
</evidence>
<protein>
    <submittedName>
        <fullName evidence="2">Uncharacterized protein</fullName>
    </submittedName>
</protein>
<proteinExistence type="predicted"/>
<reference evidence="2 3" key="1">
    <citation type="journal article" date="2012" name="Eukaryot. Cell">
        <title>Draft genome sequence of Wickerhamomyces ciferrii NRRL Y-1031 F-60-10.</title>
        <authorList>
            <person name="Schneider J."/>
            <person name="Andrea H."/>
            <person name="Blom J."/>
            <person name="Jaenicke S."/>
            <person name="Ruckert C."/>
            <person name="Schorsch C."/>
            <person name="Szczepanowski R."/>
            <person name="Farwick M."/>
            <person name="Goesmann A."/>
            <person name="Puhler A."/>
            <person name="Schaffer S."/>
            <person name="Tauch A."/>
            <person name="Kohler T."/>
            <person name="Brinkrolf K."/>
        </authorList>
    </citation>
    <scope>NUCLEOTIDE SEQUENCE [LARGE SCALE GENOMIC DNA]</scope>
    <source>
        <strain evidence="3">ATCC 14091 / BCRC 22168 / CBS 111 / JCM 3599 / NBRC 0793 / NRRL Y-1031 F-60-10</strain>
    </source>
</reference>
<gene>
    <name evidence="2" type="ORF">BN7_6747</name>
</gene>
<dbReference type="Proteomes" id="UP000009328">
    <property type="component" value="Unassembled WGS sequence"/>
</dbReference>
<dbReference type="InParanoid" id="K0KV69"/>
<evidence type="ECO:0000313" key="3">
    <source>
        <dbReference type="Proteomes" id="UP000009328"/>
    </source>
</evidence>
<name>K0KV69_WICCF</name>